<sequence>MFNPTMNSAFGRPNAMAMAYRRVGVETAVQGASPHQLIMMLFDGYMEAIAQGRGAMREGEIERKGRCIGRAARIVDEGLKAGLNLSEGGALAQDLQMLYQYVTMRLTLANIRNDEAILDECVSLIEPLRQAWRDIKDQVDHGTH</sequence>
<keyword evidence="8" id="KW-1185">Reference proteome</keyword>
<keyword evidence="7" id="KW-0966">Cell projection</keyword>
<dbReference type="PANTHER" id="PTHR34773">
    <property type="entry name" value="FLAGELLAR SECRETION CHAPERONE FLIS"/>
    <property type="match status" value="1"/>
</dbReference>
<comment type="subcellular location">
    <subcellularLocation>
        <location evidence="1 6">Cytoplasm</location>
        <location evidence="1 6">Cytosol</location>
    </subcellularLocation>
</comment>
<dbReference type="NCBIfam" id="TIGR00208">
    <property type="entry name" value="fliS"/>
    <property type="match status" value="1"/>
</dbReference>
<dbReference type="PANTHER" id="PTHR34773:SF1">
    <property type="entry name" value="FLAGELLAR SECRETION CHAPERONE FLIS"/>
    <property type="match status" value="1"/>
</dbReference>
<evidence type="ECO:0000256" key="3">
    <source>
        <dbReference type="ARBA" id="ARBA00022490"/>
    </source>
</evidence>
<keyword evidence="7" id="KW-0282">Flagellum</keyword>
<evidence type="ECO:0000256" key="1">
    <source>
        <dbReference type="ARBA" id="ARBA00004514"/>
    </source>
</evidence>
<reference evidence="7 8" key="1">
    <citation type="submission" date="2021-04" db="EMBL/GenBank/DDBJ databases">
        <title>The genome sequence of type strain Ideonella paludis KCTC 32238.</title>
        <authorList>
            <person name="Liu Y."/>
        </authorList>
    </citation>
    <scope>NUCLEOTIDE SEQUENCE [LARGE SCALE GENOMIC DNA]</scope>
    <source>
        <strain evidence="7 8">KCTC 32238</strain>
    </source>
</reference>
<comment type="similarity">
    <text evidence="2 6">Belongs to the FliS family.</text>
</comment>
<protein>
    <recommendedName>
        <fullName evidence="6">Flagellar secretion chaperone FliS</fullName>
    </recommendedName>
</protein>
<evidence type="ECO:0000256" key="5">
    <source>
        <dbReference type="ARBA" id="ARBA00023186"/>
    </source>
</evidence>
<name>A0ABS5DXM5_9BURK</name>
<dbReference type="CDD" id="cd16098">
    <property type="entry name" value="FliS"/>
    <property type="match status" value="1"/>
</dbReference>
<evidence type="ECO:0000313" key="8">
    <source>
        <dbReference type="Proteomes" id="UP000672097"/>
    </source>
</evidence>
<keyword evidence="3 6" id="KW-0963">Cytoplasm</keyword>
<dbReference type="SUPFAM" id="SSF101116">
    <property type="entry name" value="Flagellar export chaperone FliS"/>
    <property type="match status" value="1"/>
</dbReference>
<evidence type="ECO:0000256" key="2">
    <source>
        <dbReference type="ARBA" id="ARBA00008787"/>
    </source>
</evidence>
<keyword evidence="4 6" id="KW-1005">Bacterial flagellum biogenesis</keyword>
<organism evidence="7 8">
    <name type="scientific">Ideonella paludis</name>
    <dbReference type="NCBI Taxonomy" id="1233411"/>
    <lineage>
        <taxon>Bacteria</taxon>
        <taxon>Pseudomonadati</taxon>
        <taxon>Pseudomonadota</taxon>
        <taxon>Betaproteobacteria</taxon>
        <taxon>Burkholderiales</taxon>
        <taxon>Sphaerotilaceae</taxon>
        <taxon>Ideonella</taxon>
    </lineage>
</organism>
<dbReference type="InterPro" id="IPR036584">
    <property type="entry name" value="FliS_sf"/>
</dbReference>
<keyword evidence="5" id="KW-0143">Chaperone</keyword>
<dbReference type="Proteomes" id="UP000672097">
    <property type="component" value="Unassembled WGS sequence"/>
</dbReference>
<keyword evidence="7" id="KW-0969">Cilium</keyword>
<comment type="caution">
    <text evidence="7">The sequence shown here is derived from an EMBL/GenBank/DDBJ whole genome shotgun (WGS) entry which is preliminary data.</text>
</comment>
<proteinExistence type="inferred from homology"/>
<gene>
    <name evidence="7" type="primary">fliS</name>
    <name evidence="7" type="ORF">KAK11_11245</name>
</gene>
<dbReference type="InterPro" id="IPR003713">
    <property type="entry name" value="FliS"/>
</dbReference>
<accession>A0ABS5DXM5</accession>
<dbReference type="PIRSF" id="PIRSF039090">
    <property type="entry name" value="Flis"/>
    <property type="match status" value="1"/>
</dbReference>
<dbReference type="EMBL" id="JAGQDG010000004">
    <property type="protein sequence ID" value="MBQ0935902.1"/>
    <property type="molecule type" value="Genomic_DNA"/>
</dbReference>
<evidence type="ECO:0000256" key="4">
    <source>
        <dbReference type="ARBA" id="ARBA00022795"/>
    </source>
</evidence>
<dbReference type="Pfam" id="PF02561">
    <property type="entry name" value="FliS"/>
    <property type="match status" value="1"/>
</dbReference>
<evidence type="ECO:0000313" key="7">
    <source>
        <dbReference type="EMBL" id="MBQ0935902.1"/>
    </source>
</evidence>
<dbReference type="Gene3D" id="1.20.120.340">
    <property type="entry name" value="Flagellar protein FliS"/>
    <property type="match status" value="1"/>
</dbReference>
<evidence type="ECO:0000256" key="6">
    <source>
        <dbReference type="PIRNR" id="PIRNR039090"/>
    </source>
</evidence>